<dbReference type="EMBL" id="BJXB01000005">
    <property type="protein sequence ID" value="GEM45892.1"/>
    <property type="molecule type" value="Genomic_DNA"/>
</dbReference>
<accession>A0A511MZD0</accession>
<sequence length="63" mass="7412">MTFEHWYCNRISRLTLLPNEEGGFTIHVEEFVVVDGQEVRSQAKQSFTKEQWAKFKTFVMVGT</sequence>
<protein>
    <submittedName>
        <fullName evidence="1">Uncharacterized protein</fullName>
    </submittedName>
</protein>
<dbReference type="AlphaFoldDB" id="A0A511MZD0"/>
<keyword evidence="2" id="KW-1185">Reference proteome</keyword>
<dbReference type="RefSeq" id="WP_146883584.1">
    <property type="nucleotide sequence ID" value="NZ_BJXB01000005.1"/>
</dbReference>
<evidence type="ECO:0000313" key="1">
    <source>
        <dbReference type="EMBL" id="GEM45892.1"/>
    </source>
</evidence>
<gene>
    <name evidence="1" type="ORF">DC3_15270</name>
</gene>
<proteinExistence type="predicted"/>
<organism evidence="1 2">
    <name type="scientific">Deinococcus cellulosilyticus (strain DSM 18568 / NBRC 106333 / KACC 11606 / 5516J-15)</name>
    <dbReference type="NCBI Taxonomy" id="1223518"/>
    <lineage>
        <taxon>Bacteria</taxon>
        <taxon>Thermotogati</taxon>
        <taxon>Deinococcota</taxon>
        <taxon>Deinococci</taxon>
        <taxon>Deinococcales</taxon>
        <taxon>Deinococcaceae</taxon>
        <taxon>Deinococcus</taxon>
    </lineage>
</organism>
<dbReference type="Proteomes" id="UP000321306">
    <property type="component" value="Unassembled WGS sequence"/>
</dbReference>
<name>A0A511MZD0_DEIC1</name>
<evidence type="ECO:0000313" key="2">
    <source>
        <dbReference type="Proteomes" id="UP000321306"/>
    </source>
</evidence>
<reference evidence="1 2" key="1">
    <citation type="submission" date="2019-07" db="EMBL/GenBank/DDBJ databases">
        <title>Whole genome shotgun sequence of Deinococcus cellulosilyticus NBRC 106333.</title>
        <authorList>
            <person name="Hosoyama A."/>
            <person name="Uohara A."/>
            <person name="Ohji S."/>
            <person name="Ichikawa N."/>
        </authorList>
    </citation>
    <scope>NUCLEOTIDE SEQUENCE [LARGE SCALE GENOMIC DNA]</scope>
    <source>
        <strain evidence="1 2">NBRC 106333</strain>
    </source>
</reference>
<comment type="caution">
    <text evidence="1">The sequence shown here is derived from an EMBL/GenBank/DDBJ whole genome shotgun (WGS) entry which is preliminary data.</text>
</comment>